<dbReference type="EMBL" id="BJLD01000002">
    <property type="protein sequence ID" value="GEA43414.1"/>
    <property type="molecule type" value="Genomic_DNA"/>
</dbReference>
<name>A0ABC9ZMK9_CORST</name>
<reference evidence="1 2" key="1">
    <citation type="submission" date="2019-06" db="EMBL/GenBank/DDBJ databases">
        <title>Draft genome sequence of Corynebacterium striatum NBRC 15291.</title>
        <authorList>
            <person name="Miura T."/>
            <person name="Furukawa M."/>
            <person name="Shimamura M."/>
            <person name="Ohyama Y."/>
            <person name="Yamazoe A."/>
            <person name="Kawasaki H."/>
        </authorList>
    </citation>
    <scope>NUCLEOTIDE SEQUENCE [LARGE SCALE GENOMIC DNA]</scope>
    <source>
        <strain evidence="1 2">NBRC 15291</strain>
    </source>
</reference>
<accession>A0ABC9ZMK9</accession>
<dbReference type="Proteomes" id="UP000315234">
    <property type="component" value="Unassembled WGS sequence"/>
</dbReference>
<comment type="caution">
    <text evidence="1">The sequence shown here is derived from an EMBL/GenBank/DDBJ whole genome shotgun (WGS) entry which is preliminary data.</text>
</comment>
<evidence type="ECO:0008006" key="3">
    <source>
        <dbReference type="Google" id="ProtNLM"/>
    </source>
</evidence>
<protein>
    <recommendedName>
        <fullName evidence="3">Transposase</fullName>
    </recommendedName>
</protein>
<sequence>MARNHAVGGHGNGVSLLQVANKFIEGLKYAVHALRVTKETFVTRIPRGTLDKNLKFDLKLA</sequence>
<evidence type="ECO:0000313" key="2">
    <source>
        <dbReference type="Proteomes" id="UP000315234"/>
    </source>
</evidence>
<dbReference type="AlphaFoldDB" id="A0ABC9ZMK9"/>
<gene>
    <name evidence="1" type="ORF">Cst04h_15840</name>
</gene>
<organism evidence="1 2">
    <name type="scientific">Corynebacterium striatum</name>
    <dbReference type="NCBI Taxonomy" id="43770"/>
    <lineage>
        <taxon>Bacteria</taxon>
        <taxon>Bacillati</taxon>
        <taxon>Actinomycetota</taxon>
        <taxon>Actinomycetes</taxon>
        <taxon>Mycobacteriales</taxon>
        <taxon>Corynebacteriaceae</taxon>
        <taxon>Corynebacterium</taxon>
    </lineage>
</organism>
<evidence type="ECO:0000313" key="1">
    <source>
        <dbReference type="EMBL" id="GEA43414.1"/>
    </source>
</evidence>
<proteinExistence type="predicted"/>